<feature type="compositionally biased region" description="Basic residues" evidence="1">
    <location>
        <begin position="37"/>
        <end position="60"/>
    </location>
</feature>
<dbReference type="RefSeq" id="WP_057026330.1">
    <property type="nucleotide sequence ID" value="NZ_LJYF01000004.1"/>
</dbReference>
<evidence type="ECO:0000313" key="4">
    <source>
        <dbReference type="Proteomes" id="UP000051380"/>
    </source>
</evidence>
<dbReference type="AlphaFoldDB" id="A0A0R3D4K9"/>
<organism evidence="3 4">
    <name type="scientific">Bradyrhizobium yuanmingense</name>
    <dbReference type="NCBI Taxonomy" id="108015"/>
    <lineage>
        <taxon>Bacteria</taxon>
        <taxon>Pseudomonadati</taxon>
        <taxon>Pseudomonadota</taxon>
        <taxon>Alphaproteobacteria</taxon>
        <taxon>Hyphomicrobiales</taxon>
        <taxon>Nitrobacteraceae</taxon>
        <taxon>Bradyrhizobium</taxon>
    </lineage>
</organism>
<dbReference type="InterPro" id="IPR012899">
    <property type="entry name" value="LTXXQ"/>
</dbReference>
<dbReference type="Proteomes" id="UP000051380">
    <property type="component" value="Unassembled WGS sequence"/>
</dbReference>
<dbReference type="OrthoDB" id="7348740at2"/>
<dbReference type="Pfam" id="PF07813">
    <property type="entry name" value="LTXXQ"/>
    <property type="match status" value="2"/>
</dbReference>
<proteinExistence type="predicted"/>
<reference evidence="3 4" key="1">
    <citation type="submission" date="2015-09" db="EMBL/GenBank/DDBJ databases">
        <title>Draft Genome Sequence of the Strain BR 3267 (Bradyrhizobium yuanmingense) recommended as inoculant for cowpea in Brazil.</title>
        <authorList>
            <person name="Simoes-Araujo J.L."/>
            <person name="Zilli J.E."/>
        </authorList>
    </citation>
    <scope>NUCLEOTIDE SEQUENCE [LARGE SCALE GENOMIC DNA]</scope>
    <source>
        <strain evidence="3 4">BR3267</strain>
    </source>
</reference>
<evidence type="ECO:0000313" key="3">
    <source>
        <dbReference type="EMBL" id="KRQ01711.1"/>
    </source>
</evidence>
<feature type="signal peptide" evidence="2">
    <location>
        <begin position="1"/>
        <end position="23"/>
    </location>
</feature>
<keyword evidence="2" id="KW-0732">Signal</keyword>
<evidence type="ECO:0000256" key="1">
    <source>
        <dbReference type="SAM" id="MobiDB-lite"/>
    </source>
</evidence>
<feature type="region of interest" description="Disordered" evidence="1">
    <location>
        <begin position="29"/>
        <end position="69"/>
    </location>
</feature>
<dbReference type="PROSITE" id="PS51257">
    <property type="entry name" value="PROKAR_LIPOPROTEIN"/>
    <property type="match status" value="1"/>
</dbReference>
<dbReference type="STRING" id="108015.GA0061099_1007465"/>
<dbReference type="EMBL" id="LJYF01000004">
    <property type="protein sequence ID" value="KRQ01711.1"/>
    <property type="molecule type" value="Genomic_DNA"/>
</dbReference>
<protein>
    <recommendedName>
        <fullName evidence="5">LTXXQ motif family protein</fullName>
    </recommendedName>
</protein>
<evidence type="ECO:0000256" key="2">
    <source>
        <dbReference type="SAM" id="SignalP"/>
    </source>
</evidence>
<name>A0A0R3D4K9_9BRAD</name>
<gene>
    <name evidence="3" type="ORF">AOQ72_09730</name>
</gene>
<dbReference type="GO" id="GO:0042597">
    <property type="term" value="C:periplasmic space"/>
    <property type="evidence" value="ECO:0007669"/>
    <property type="project" value="InterPro"/>
</dbReference>
<accession>A0A0R3D4K9</accession>
<sequence length="429" mass="45379">MVRPVMGIAAVAFACMLAGAAFAKGGHGGGHGGGRGGGHHGGHFRGHGGGHAHGGHHRGMRFTTGARRGGPNFGQIRNAAIRPANFRNAWNAGAFRNGRLISNPAARAQIAAAAALAGWSGASSGWWQHPGGGYGWVGPLFWPFAYNDLYDYTIWGDGIAFWGYGYPDIYAGIFGPYGYDRLSAYLPQQPQQPQGRRRARSAPLDQLCGSDRRAIVGLPIDQIAAAVQPTNAQGAALDALGNASVDAAALIRTSCPTQAAATAPGRLAAMQQRVEAMQKAVDLVQPALDQFYGSLNDEQKARFNALADDQRRAAASNNAGGSSVQTCSPSAAFDWPGATIEERLRPNDTQRAALQVLQDTSAKVSTSLKASCEPNEVMTPPARMAAIRKRLDVMLDGIKSVRAALDDFYATLNDEQKAQFEAIGPRRMS</sequence>
<feature type="chain" id="PRO_5006435132" description="LTXXQ motif family protein" evidence="2">
    <location>
        <begin position="24"/>
        <end position="429"/>
    </location>
</feature>
<evidence type="ECO:0008006" key="5">
    <source>
        <dbReference type="Google" id="ProtNLM"/>
    </source>
</evidence>
<comment type="caution">
    <text evidence="3">The sequence shown here is derived from an EMBL/GenBank/DDBJ whole genome shotgun (WGS) entry which is preliminary data.</text>
</comment>